<dbReference type="InterPro" id="IPR049516">
    <property type="entry name" value="FAD-depend_C"/>
</dbReference>
<dbReference type="Gene3D" id="3.30.70.2700">
    <property type="match status" value="1"/>
</dbReference>
<gene>
    <name evidence="2" type="ORF">H9846_00415</name>
</gene>
<feature type="domain" description="FAD-dependent protein C-terminal" evidence="1">
    <location>
        <begin position="281"/>
        <end position="476"/>
    </location>
</feature>
<evidence type="ECO:0000259" key="1">
    <source>
        <dbReference type="Pfam" id="PF21688"/>
    </source>
</evidence>
<dbReference type="PANTHER" id="PTHR42842">
    <property type="entry name" value="FAD/NAD(P)-BINDING OXIDOREDUCTASE"/>
    <property type="match status" value="1"/>
</dbReference>
<reference evidence="2" key="1">
    <citation type="journal article" date="2021" name="PeerJ">
        <title>Extensive microbial diversity within the chicken gut microbiome revealed by metagenomics and culture.</title>
        <authorList>
            <person name="Gilroy R."/>
            <person name="Ravi A."/>
            <person name="Getino M."/>
            <person name="Pursley I."/>
            <person name="Horton D.L."/>
            <person name="Alikhan N.F."/>
            <person name="Baker D."/>
            <person name="Gharbi K."/>
            <person name="Hall N."/>
            <person name="Watson M."/>
            <person name="Adriaenssens E.M."/>
            <person name="Foster-Nyarko E."/>
            <person name="Jarju S."/>
            <person name="Secka A."/>
            <person name="Antonio M."/>
            <person name="Oren A."/>
            <person name="Chaudhuri R.R."/>
            <person name="La Ragione R."/>
            <person name="Hildebrand F."/>
            <person name="Pallen M.J."/>
        </authorList>
    </citation>
    <scope>NUCLEOTIDE SEQUENCE</scope>
    <source>
        <strain evidence="2">ChiHecec2B26-7398</strain>
    </source>
</reference>
<sequence length="533" mass="55226">MLLVRNIRLPLSCPDPDAEAGAQALRILRVPPGRAARCGVAKLSVDARHGKPVLVYTIAVTLKDEGEEPALAGASPCVCFTQAPQFSFPQGSAPLAHRPVVVGLGPAGLFAALLLARAGYRPLVLERGPALDRRVEAVARFEATGILDENANIQFGEGGAGTFSDGKLTTRVGDPLCAFVTQAFLRHGAPAEIAWRQKPHIGTDLLRGVIRSIRREIEALGGEVRFETALTGLRLRGGALAGIETSAGPLACEQLILAVGHSARDTFAMLSSSGLPLECKPFSVGFRAEHLQTEIETSLYHAAAGHPALPRGEYQLSQQVGGGRCVYTFCMCPGGTVCAAASEAGGVVTNGMSLHARDGQNANAAVVVSVDGRDFGGDPAKAVAFQRQLEQAAYRAGGGAYRAPAETVGSFLQGAGRLDLGRVQPTYPRGVTPCDLGALLPGELSAALRQGLTAFGRKLAAYRAPDAVLTGLETRTSSPVRLPRDGETLQCTALPGLYPCGEGAGYAGGIMTAAVDGVRCAAALMAQNAPPAG</sequence>
<organism evidence="2 3">
    <name type="scientific">Candidatus Gemmiger excrementipullorum</name>
    <dbReference type="NCBI Taxonomy" id="2838610"/>
    <lineage>
        <taxon>Bacteria</taxon>
        <taxon>Bacillati</taxon>
        <taxon>Bacillota</taxon>
        <taxon>Clostridia</taxon>
        <taxon>Eubacteriales</taxon>
        <taxon>Gemmiger</taxon>
    </lineage>
</organism>
<dbReference type="InterPro" id="IPR036188">
    <property type="entry name" value="FAD/NAD-bd_sf"/>
</dbReference>
<accession>A0A9D1XYM5</accession>
<dbReference type="PIRSF" id="PIRSF038984">
    <property type="entry name" value="FAD_binding_protein"/>
    <property type="match status" value="1"/>
</dbReference>
<dbReference type="EMBL" id="DXEI01000011">
    <property type="protein sequence ID" value="HIX93913.1"/>
    <property type="molecule type" value="Genomic_DNA"/>
</dbReference>
<proteinExistence type="predicted"/>
<comment type="caution">
    <text evidence="2">The sequence shown here is derived from an EMBL/GenBank/DDBJ whole genome shotgun (WGS) entry which is preliminary data.</text>
</comment>
<dbReference type="PANTHER" id="PTHR42842:SF3">
    <property type="entry name" value="FAD_NAD(P)-BINDING OXIDOREDUCTASE FAMILY PROTEIN"/>
    <property type="match status" value="1"/>
</dbReference>
<reference evidence="2" key="2">
    <citation type="submission" date="2021-04" db="EMBL/GenBank/DDBJ databases">
        <authorList>
            <person name="Gilroy R."/>
        </authorList>
    </citation>
    <scope>NUCLEOTIDE SEQUENCE</scope>
    <source>
        <strain evidence="2">ChiHecec2B26-7398</strain>
    </source>
</reference>
<dbReference type="SUPFAM" id="SSF51905">
    <property type="entry name" value="FAD/NAD(P)-binding domain"/>
    <property type="match status" value="1"/>
</dbReference>
<protein>
    <submittedName>
        <fullName evidence="2">NAD(P)/FAD-dependent oxidoreductase</fullName>
    </submittedName>
</protein>
<dbReference type="InterPro" id="IPR028348">
    <property type="entry name" value="FAD-binding_protein"/>
</dbReference>
<dbReference type="Pfam" id="PF21688">
    <property type="entry name" value="FAD-depend_C"/>
    <property type="match status" value="1"/>
</dbReference>
<name>A0A9D1XYM5_9FIRM</name>
<dbReference type="Gene3D" id="3.50.50.60">
    <property type="entry name" value="FAD/NAD(P)-binding domain"/>
    <property type="match status" value="2"/>
</dbReference>
<dbReference type="Proteomes" id="UP000886751">
    <property type="component" value="Unassembled WGS sequence"/>
</dbReference>
<evidence type="ECO:0000313" key="3">
    <source>
        <dbReference type="Proteomes" id="UP000886751"/>
    </source>
</evidence>
<evidence type="ECO:0000313" key="2">
    <source>
        <dbReference type="EMBL" id="HIX93913.1"/>
    </source>
</evidence>
<dbReference type="AlphaFoldDB" id="A0A9D1XYM5"/>